<comment type="caution">
    <text evidence="2">The sequence shown here is derived from an EMBL/GenBank/DDBJ whole genome shotgun (WGS) entry which is preliminary data.</text>
</comment>
<dbReference type="HOGENOM" id="CLU_022275_0_0_1"/>
<keyword evidence="3" id="KW-1185">Reference proteome</keyword>
<evidence type="ECO:0000256" key="1">
    <source>
        <dbReference type="SAM" id="MobiDB-lite"/>
    </source>
</evidence>
<dbReference type="SUPFAM" id="SSF48452">
    <property type="entry name" value="TPR-like"/>
    <property type="match status" value="1"/>
</dbReference>
<dbReference type="InterPro" id="IPR011990">
    <property type="entry name" value="TPR-like_helical_dom_sf"/>
</dbReference>
<protein>
    <submittedName>
        <fullName evidence="2">Putative tetratricopeptide repeat protein 15</fullName>
    </submittedName>
</protein>
<dbReference type="Proteomes" id="UP000030854">
    <property type="component" value="Unassembled WGS sequence"/>
</dbReference>
<dbReference type="EMBL" id="JNVN01000754">
    <property type="protein sequence ID" value="KHJ34674.1"/>
    <property type="molecule type" value="Genomic_DNA"/>
</dbReference>
<feature type="compositionally biased region" description="Low complexity" evidence="1">
    <location>
        <begin position="72"/>
        <end position="106"/>
    </location>
</feature>
<dbReference type="Gene3D" id="1.25.40.10">
    <property type="entry name" value="Tetratricopeptide repeat domain"/>
    <property type="match status" value="1"/>
</dbReference>
<organism evidence="2 3">
    <name type="scientific">Uncinula necator</name>
    <name type="common">Grape powdery mildew</name>
    <dbReference type="NCBI Taxonomy" id="52586"/>
    <lineage>
        <taxon>Eukaryota</taxon>
        <taxon>Fungi</taxon>
        <taxon>Dikarya</taxon>
        <taxon>Ascomycota</taxon>
        <taxon>Pezizomycotina</taxon>
        <taxon>Leotiomycetes</taxon>
        <taxon>Erysiphales</taxon>
        <taxon>Erysiphaceae</taxon>
        <taxon>Erysiphe</taxon>
    </lineage>
</organism>
<accession>A0A0B1PDE1</accession>
<feature type="region of interest" description="Disordered" evidence="1">
    <location>
        <begin position="72"/>
        <end position="114"/>
    </location>
</feature>
<sequence length="489" mass="54785">MAFGCKLLTLPTQIAQLVRACYNPEVFEAQDLNSPLLVSNVVKMNDKEQKRGLSGKALPRRSIRGSIDIFKSPISSSHTSTLSPTGPFNNANSRPISPSSNIPARSTSKAHSHQIKSPLQSNFSALLNPALYHTLTILDIPPPFKKFTTQPDLSISISKLIKSGKFRDAAIKAAQLLTNSENKLSNEQIFELFYQRLACLTLCNQTVLAVQEVKALGDLNSVQYRDEANGKHLVPWELRILAVRLQGIGFSDVRRGVIGFYDLVSEARLTLTNLKKERKLLVNSGEDTKNKDLDIELWERRLCELGLRVAGALIEMEDFEGASRFLSTLQLSPNNPNLQYQKALLWLFLGDVEIARSCVQDNKVVMTLAHIADANFEMAVKGWQDLIEIGDPSLTALWKQNLAVSLIYMGCIDEARKIMEKLVDEEGYGFHALTFNLSTIYELCTERSRTFKIELAEKLAERLETSEALDDQDVNIKTGWNKVNLNFKL</sequence>
<dbReference type="PANTHER" id="PTHR21581">
    <property type="entry name" value="D-ALANYL-D-ALANINE CARBOXYPEPTIDASE"/>
    <property type="match status" value="1"/>
</dbReference>
<gene>
    <name evidence="2" type="ORF">EV44_g0105</name>
</gene>
<dbReference type="STRING" id="52586.A0A0B1PDE1"/>
<dbReference type="AlphaFoldDB" id="A0A0B1PDE1"/>
<dbReference type="OMA" id="QDPQAYH"/>
<proteinExistence type="predicted"/>
<name>A0A0B1PDE1_UNCNE</name>
<reference evidence="2 3" key="1">
    <citation type="journal article" date="2014" name="BMC Genomics">
        <title>Adaptive genomic structural variation in the grape powdery mildew pathogen, Erysiphe necator.</title>
        <authorList>
            <person name="Jones L."/>
            <person name="Riaz S."/>
            <person name="Morales-Cruz A."/>
            <person name="Amrine K.C."/>
            <person name="McGuire B."/>
            <person name="Gubler W.D."/>
            <person name="Walker M.A."/>
            <person name="Cantu D."/>
        </authorList>
    </citation>
    <scope>NUCLEOTIDE SEQUENCE [LARGE SCALE GENOMIC DNA]</scope>
    <source>
        <strain evidence="3">c</strain>
    </source>
</reference>
<dbReference type="GO" id="GO:0005794">
    <property type="term" value="C:Golgi apparatus"/>
    <property type="evidence" value="ECO:0007669"/>
    <property type="project" value="TreeGrafter"/>
</dbReference>
<evidence type="ECO:0000313" key="3">
    <source>
        <dbReference type="Proteomes" id="UP000030854"/>
    </source>
</evidence>
<evidence type="ECO:0000313" key="2">
    <source>
        <dbReference type="EMBL" id="KHJ34674.1"/>
    </source>
</evidence>
<dbReference type="GO" id="GO:0030008">
    <property type="term" value="C:TRAPP complex"/>
    <property type="evidence" value="ECO:0007669"/>
    <property type="project" value="TreeGrafter"/>
</dbReference>
<dbReference type="PANTHER" id="PTHR21581:SF6">
    <property type="entry name" value="TRAFFICKING PROTEIN PARTICLE COMPLEX SUBUNIT 12"/>
    <property type="match status" value="1"/>
</dbReference>